<feature type="transmembrane region" description="Helical" evidence="7">
    <location>
        <begin position="7"/>
        <end position="29"/>
    </location>
</feature>
<evidence type="ECO:0000313" key="10">
    <source>
        <dbReference type="Proteomes" id="UP000612456"/>
    </source>
</evidence>
<keyword evidence="10" id="KW-1185">Reference proteome</keyword>
<feature type="transmembrane region" description="Helical" evidence="7">
    <location>
        <begin position="235"/>
        <end position="257"/>
    </location>
</feature>
<dbReference type="Gene3D" id="1.20.1250.20">
    <property type="entry name" value="MFS general substrate transporter like domains"/>
    <property type="match status" value="1"/>
</dbReference>
<keyword evidence="2" id="KW-0813">Transport</keyword>
<dbReference type="AlphaFoldDB" id="A0A916Z6W6"/>
<keyword evidence="6 7" id="KW-0472">Membrane</keyword>
<evidence type="ECO:0000256" key="1">
    <source>
        <dbReference type="ARBA" id="ARBA00004651"/>
    </source>
</evidence>
<dbReference type="PANTHER" id="PTHR43124">
    <property type="entry name" value="PURINE EFFLUX PUMP PBUE"/>
    <property type="match status" value="1"/>
</dbReference>
<evidence type="ECO:0000256" key="5">
    <source>
        <dbReference type="ARBA" id="ARBA00022989"/>
    </source>
</evidence>
<feature type="transmembrane region" description="Helical" evidence="7">
    <location>
        <begin position="129"/>
        <end position="152"/>
    </location>
</feature>
<evidence type="ECO:0000259" key="8">
    <source>
        <dbReference type="PROSITE" id="PS50850"/>
    </source>
</evidence>
<reference evidence="9" key="1">
    <citation type="journal article" date="2014" name="Int. J. Syst. Evol. Microbiol.">
        <title>Complete genome sequence of Corynebacterium casei LMG S-19264T (=DSM 44701T), isolated from a smear-ripened cheese.</title>
        <authorList>
            <consortium name="US DOE Joint Genome Institute (JGI-PGF)"/>
            <person name="Walter F."/>
            <person name="Albersmeier A."/>
            <person name="Kalinowski J."/>
            <person name="Ruckert C."/>
        </authorList>
    </citation>
    <scope>NUCLEOTIDE SEQUENCE</scope>
    <source>
        <strain evidence="9">CGMCC 1.15178</strain>
    </source>
</reference>
<feature type="transmembrane region" description="Helical" evidence="7">
    <location>
        <begin position="35"/>
        <end position="58"/>
    </location>
</feature>
<feature type="transmembrane region" description="Helical" evidence="7">
    <location>
        <begin position="357"/>
        <end position="377"/>
    </location>
</feature>
<keyword evidence="3" id="KW-1003">Cell membrane</keyword>
<gene>
    <name evidence="9" type="ORF">GCM10010911_41270</name>
</gene>
<dbReference type="Proteomes" id="UP000612456">
    <property type="component" value="Unassembled WGS sequence"/>
</dbReference>
<dbReference type="EMBL" id="BMHP01000003">
    <property type="protein sequence ID" value="GGD78923.1"/>
    <property type="molecule type" value="Genomic_DNA"/>
</dbReference>
<dbReference type="GO" id="GO:0022857">
    <property type="term" value="F:transmembrane transporter activity"/>
    <property type="evidence" value="ECO:0007669"/>
    <property type="project" value="InterPro"/>
</dbReference>
<proteinExistence type="predicted"/>
<accession>A0A916Z6W6</accession>
<dbReference type="Pfam" id="PF07690">
    <property type="entry name" value="MFS_1"/>
    <property type="match status" value="1"/>
</dbReference>
<dbReference type="InterPro" id="IPR011701">
    <property type="entry name" value="MFS"/>
</dbReference>
<evidence type="ECO:0000313" key="9">
    <source>
        <dbReference type="EMBL" id="GGD78923.1"/>
    </source>
</evidence>
<dbReference type="PANTHER" id="PTHR43124:SF10">
    <property type="entry name" value="PURINE EFFLUX PUMP PBUE"/>
    <property type="match status" value="1"/>
</dbReference>
<reference evidence="9" key="2">
    <citation type="submission" date="2020-09" db="EMBL/GenBank/DDBJ databases">
        <authorList>
            <person name="Sun Q."/>
            <person name="Zhou Y."/>
        </authorList>
    </citation>
    <scope>NUCLEOTIDE SEQUENCE</scope>
    <source>
        <strain evidence="9">CGMCC 1.15178</strain>
    </source>
</reference>
<dbReference type="InterPro" id="IPR020846">
    <property type="entry name" value="MFS_dom"/>
</dbReference>
<dbReference type="CDD" id="cd17324">
    <property type="entry name" value="MFS_NepI_like"/>
    <property type="match status" value="1"/>
</dbReference>
<comment type="caution">
    <text evidence="9">The sequence shown here is derived from an EMBL/GenBank/DDBJ whole genome shotgun (WGS) entry which is preliminary data.</text>
</comment>
<evidence type="ECO:0000256" key="4">
    <source>
        <dbReference type="ARBA" id="ARBA00022692"/>
    </source>
</evidence>
<name>A0A916Z6W6_9BACL</name>
<dbReference type="GO" id="GO:0005886">
    <property type="term" value="C:plasma membrane"/>
    <property type="evidence" value="ECO:0007669"/>
    <property type="project" value="UniProtKB-SubCell"/>
</dbReference>
<protein>
    <submittedName>
        <fullName evidence="9">MFS transporter</fullName>
    </submittedName>
</protein>
<feature type="transmembrane region" description="Helical" evidence="7">
    <location>
        <begin position="70"/>
        <end position="93"/>
    </location>
</feature>
<feature type="transmembrane region" description="Helical" evidence="7">
    <location>
        <begin position="269"/>
        <end position="298"/>
    </location>
</feature>
<feature type="transmembrane region" description="Helical" evidence="7">
    <location>
        <begin position="199"/>
        <end position="223"/>
    </location>
</feature>
<feature type="domain" description="Major facilitator superfamily (MFS) profile" evidence="8">
    <location>
        <begin position="4"/>
        <end position="378"/>
    </location>
</feature>
<dbReference type="InterPro" id="IPR050189">
    <property type="entry name" value="MFS_Efflux_Transporters"/>
</dbReference>
<keyword evidence="4 7" id="KW-0812">Transmembrane</keyword>
<dbReference type="PROSITE" id="PS50850">
    <property type="entry name" value="MFS"/>
    <property type="match status" value="1"/>
</dbReference>
<feature type="transmembrane region" description="Helical" evidence="7">
    <location>
        <begin position="331"/>
        <end position="350"/>
    </location>
</feature>
<dbReference type="SUPFAM" id="SSF103473">
    <property type="entry name" value="MFS general substrate transporter"/>
    <property type="match status" value="1"/>
</dbReference>
<evidence type="ECO:0000256" key="3">
    <source>
        <dbReference type="ARBA" id="ARBA00022475"/>
    </source>
</evidence>
<sequence length="389" mass="42126">MNYRIFLLAIGTFAIGMEGFMIAGLLPAMAKDFNISLSVAGQLVTVFAIAYAIGSPVLTTMTASIERRKLLFWSLFLFAIGNILCGVVSNYWIQMVFRVITALAAGIFAPAATNIAAKLVKPEMRGRALSIVIGGLTIALVLGVPVGVWIASLSSWRWTFWIVGIVSLVAAILIRLYFPTVTVTERAVSVKERLLFLKHPSILSSLLVTLTWSIGIYIVYTYVTDIFGKVGATEQTITLVLFISGIASFLGVTWGGYSSDRFGPIRTIPFSLSLLFVAVTTLSFIQGIGLGILAMALWGFSGFTFNPAQQHRLIEISREDSDVVLSLHSSFIYLGSGLGSLFGGIVLNFGSVTSLGFIGGGFVVIALLFFWLSVHLVKQTPESSHLRKQ</sequence>
<evidence type="ECO:0000256" key="2">
    <source>
        <dbReference type="ARBA" id="ARBA00022448"/>
    </source>
</evidence>
<organism evidence="9 10">
    <name type="scientific">Paenibacillus nasutitermitis</name>
    <dbReference type="NCBI Taxonomy" id="1652958"/>
    <lineage>
        <taxon>Bacteria</taxon>
        <taxon>Bacillati</taxon>
        <taxon>Bacillota</taxon>
        <taxon>Bacilli</taxon>
        <taxon>Bacillales</taxon>
        <taxon>Paenibacillaceae</taxon>
        <taxon>Paenibacillus</taxon>
    </lineage>
</organism>
<feature type="transmembrane region" description="Helical" evidence="7">
    <location>
        <begin position="158"/>
        <end position="178"/>
    </location>
</feature>
<keyword evidence="5 7" id="KW-1133">Transmembrane helix</keyword>
<evidence type="ECO:0000256" key="6">
    <source>
        <dbReference type="ARBA" id="ARBA00023136"/>
    </source>
</evidence>
<evidence type="ECO:0000256" key="7">
    <source>
        <dbReference type="SAM" id="Phobius"/>
    </source>
</evidence>
<comment type="subcellular location">
    <subcellularLocation>
        <location evidence="1">Cell membrane</location>
        <topology evidence="1">Multi-pass membrane protein</topology>
    </subcellularLocation>
</comment>
<feature type="transmembrane region" description="Helical" evidence="7">
    <location>
        <begin position="99"/>
        <end position="117"/>
    </location>
</feature>
<dbReference type="InterPro" id="IPR036259">
    <property type="entry name" value="MFS_trans_sf"/>
</dbReference>
<dbReference type="RefSeq" id="WP_188994454.1">
    <property type="nucleotide sequence ID" value="NZ_BMHP01000003.1"/>
</dbReference>